<evidence type="ECO:0000313" key="2">
    <source>
        <dbReference type="Proteomes" id="UP001164250"/>
    </source>
</evidence>
<dbReference type="Proteomes" id="UP001164250">
    <property type="component" value="Chromosome 5"/>
</dbReference>
<evidence type="ECO:0000313" key="1">
    <source>
        <dbReference type="EMBL" id="KAJ0098011.1"/>
    </source>
</evidence>
<gene>
    <name evidence="1" type="ORF">Patl1_28581</name>
</gene>
<accession>A0ACC1BGM7</accession>
<protein>
    <submittedName>
        <fullName evidence="1">Uncharacterized protein</fullName>
    </submittedName>
</protein>
<comment type="caution">
    <text evidence="1">The sequence shown here is derived from an EMBL/GenBank/DDBJ whole genome shotgun (WGS) entry which is preliminary data.</text>
</comment>
<sequence>MGPDLEMEGNSNTVMEVSATKQNNGSVPQDSQNGFMHYANKMDDDTFHVRGLLDGKAKVQNGNEGVEVSITDKQNTGSVPQDSENEFMHCANNMDDDTFHMRGLFDGKTKVQNGSEDVEVNITDCTVSSELALVEAECQDTTENSSSFDKSVSETRNASTLSDVEVESPFCGSNSFASVFEGYNGASPMRILKLQQLCDKTLPTFSYFISPIDFECCNLQVPWKKKLTDHWRRFVRPIMWRCKWIELQIKEFQSQALKYDREIADYDQKKQVEYEKLALEGIDARSRPFSRHIQRNQVMKRKKRKRVEDTTDLASYMSQHNLFSYYDYKRSAADSACMENDCGNLDNKIVNGKHEFEFDDGWLSLEFKGVDKSLAQILSKIEVVQSQVRQLKSRIDKVVSENPGKFCSVNRLSLFVPCDALACSDQNAASPENGNGRPDRSLYISSQHRSECNMGDLFVPGSSGASHEEVIPLPDTIRRTGQPQIGGSCEHNKELILMDDQAYHEDLQLNFERVISRFTENPQVPARNLNSGPPVMAPEAELPIETSVPHGQPSSSRSNVRNNKRKQGRRKSRTGKWSRRSSG</sequence>
<organism evidence="1 2">
    <name type="scientific">Pistacia atlantica</name>
    <dbReference type="NCBI Taxonomy" id="434234"/>
    <lineage>
        <taxon>Eukaryota</taxon>
        <taxon>Viridiplantae</taxon>
        <taxon>Streptophyta</taxon>
        <taxon>Embryophyta</taxon>
        <taxon>Tracheophyta</taxon>
        <taxon>Spermatophyta</taxon>
        <taxon>Magnoliopsida</taxon>
        <taxon>eudicotyledons</taxon>
        <taxon>Gunneridae</taxon>
        <taxon>Pentapetalae</taxon>
        <taxon>rosids</taxon>
        <taxon>malvids</taxon>
        <taxon>Sapindales</taxon>
        <taxon>Anacardiaceae</taxon>
        <taxon>Pistacia</taxon>
    </lineage>
</organism>
<dbReference type="EMBL" id="CM047901">
    <property type="protein sequence ID" value="KAJ0098011.1"/>
    <property type="molecule type" value="Genomic_DNA"/>
</dbReference>
<name>A0ACC1BGM7_9ROSI</name>
<proteinExistence type="predicted"/>
<reference evidence="2" key="1">
    <citation type="journal article" date="2023" name="G3 (Bethesda)">
        <title>Genome assembly and association tests identify interacting loci associated with vigor, precocity, and sex in interspecific pistachio rootstocks.</title>
        <authorList>
            <person name="Palmer W."/>
            <person name="Jacygrad E."/>
            <person name="Sagayaradj S."/>
            <person name="Cavanaugh K."/>
            <person name="Han R."/>
            <person name="Bertier L."/>
            <person name="Beede B."/>
            <person name="Kafkas S."/>
            <person name="Golino D."/>
            <person name="Preece J."/>
            <person name="Michelmore R."/>
        </authorList>
    </citation>
    <scope>NUCLEOTIDE SEQUENCE [LARGE SCALE GENOMIC DNA]</scope>
</reference>
<keyword evidence="2" id="KW-1185">Reference proteome</keyword>